<accession>A0A0A2M2U6</accession>
<reference evidence="8 9" key="1">
    <citation type="submission" date="2013-09" db="EMBL/GenBank/DDBJ databases">
        <authorList>
            <person name="Zeng Z."/>
            <person name="Chen C."/>
        </authorList>
    </citation>
    <scope>NUCLEOTIDE SEQUENCE [LARGE SCALE GENOMIC DNA]</scope>
    <source>
        <strain evidence="8 9">F44-8</strain>
    </source>
</reference>
<feature type="modified residue" description="4-aspartylphosphate" evidence="5">
    <location>
        <position position="58"/>
    </location>
</feature>
<dbReference type="Gene3D" id="3.40.50.2300">
    <property type="match status" value="1"/>
</dbReference>
<feature type="domain" description="HTH luxR-type" evidence="6">
    <location>
        <begin position="149"/>
        <end position="214"/>
    </location>
</feature>
<comment type="caution">
    <text evidence="8">The sequence shown here is derived from an EMBL/GenBank/DDBJ whole genome shotgun (WGS) entry which is preliminary data.</text>
</comment>
<keyword evidence="9" id="KW-1185">Reference proteome</keyword>
<gene>
    <name evidence="8" type="ORF">Q763_05990</name>
</gene>
<evidence type="ECO:0000313" key="9">
    <source>
        <dbReference type="Proteomes" id="UP000030129"/>
    </source>
</evidence>
<dbReference type="SUPFAM" id="SSF46894">
    <property type="entry name" value="C-terminal effector domain of the bipartite response regulators"/>
    <property type="match status" value="1"/>
</dbReference>
<dbReference type="GO" id="GO:0000160">
    <property type="term" value="P:phosphorelay signal transduction system"/>
    <property type="evidence" value="ECO:0007669"/>
    <property type="project" value="InterPro"/>
</dbReference>
<proteinExistence type="predicted"/>
<keyword evidence="3" id="KW-0238">DNA-binding</keyword>
<sequence>MKQIITAIVDDDTLVTKLLESYLNNQENIVVNFTAENGNELLLKLKESLRLPDVVLLDLKMKEMDGTEITRILKSEYPSIKIMVMSSHYQKTFLDFMIKSGVAAFIPKGISPTLLIKAIETVHKNGVYFLDDQITNIKEEIHDKEELIILEDDKLLTEREKEILRLISMQKTAKEIGEILTITPRTVEGHKNNIFIKTGTKNIAGLVIYAIQHHIVTTEELPLI</sequence>
<dbReference type="Pfam" id="PF00196">
    <property type="entry name" value="GerE"/>
    <property type="match status" value="1"/>
</dbReference>
<dbReference type="PRINTS" id="PR00038">
    <property type="entry name" value="HTHLUXR"/>
</dbReference>
<evidence type="ECO:0000256" key="3">
    <source>
        <dbReference type="ARBA" id="ARBA00023125"/>
    </source>
</evidence>
<dbReference type="InterPro" id="IPR011006">
    <property type="entry name" value="CheY-like_superfamily"/>
</dbReference>
<dbReference type="Pfam" id="PF00072">
    <property type="entry name" value="Response_reg"/>
    <property type="match status" value="1"/>
</dbReference>
<dbReference type="PANTHER" id="PTHR43214:SF41">
    <property type="entry name" value="NITRATE_NITRITE RESPONSE REGULATOR PROTEIN NARP"/>
    <property type="match status" value="1"/>
</dbReference>
<evidence type="ECO:0000256" key="2">
    <source>
        <dbReference type="ARBA" id="ARBA00023015"/>
    </source>
</evidence>
<dbReference type="InterPro" id="IPR001789">
    <property type="entry name" value="Sig_transdc_resp-reg_receiver"/>
</dbReference>
<dbReference type="InterPro" id="IPR058245">
    <property type="entry name" value="NreC/VraR/RcsB-like_REC"/>
</dbReference>
<keyword evidence="1 5" id="KW-0597">Phosphoprotein</keyword>
<dbReference type="SMART" id="SM00421">
    <property type="entry name" value="HTH_LUXR"/>
    <property type="match status" value="1"/>
</dbReference>
<dbReference type="eggNOG" id="COG2197">
    <property type="taxonomic scope" value="Bacteria"/>
</dbReference>
<dbReference type="SMART" id="SM00448">
    <property type="entry name" value="REC"/>
    <property type="match status" value="1"/>
</dbReference>
<dbReference type="RefSeq" id="WP_035132109.1">
    <property type="nucleotide sequence ID" value="NZ_JRLV01000005.1"/>
</dbReference>
<dbReference type="GO" id="GO:0006355">
    <property type="term" value="P:regulation of DNA-templated transcription"/>
    <property type="evidence" value="ECO:0007669"/>
    <property type="project" value="InterPro"/>
</dbReference>
<dbReference type="GO" id="GO:0003677">
    <property type="term" value="F:DNA binding"/>
    <property type="evidence" value="ECO:0007669"/>
    <property type="project" value="UniProtKB-KW"/>
</dbReference>
<protein>
    <submittedName>
        <fullName evidence="8">Phosphoglyceromutase</fullName>
    </submittedName>
</protein>
<keyword evidence="2" id="KW-0805">Transcription regulation</keyword>
<dbReference type="CDD" id="cd17535">
    <property type="entry name" value="REC_NarL-like"/>
    <property type="match status" value="1"/>
</dbReference>
<dbReference type="PROSITE" id="PS50043">
    <property type="entry name" value="HTH_LUXR_2"/>
    <property type="match status" value="1"/>
</dbReference>
<evidence type="ECO:0000313" key="8">
    <source>
        <dbReference type="EMBL" id="KGO82640.1"/>
    </source>
</evidence>
<evidence type="ECO:0000256" key="1">
    <source>
        <dbReference type="ARBA" id="ARBA00022553"/>
    </source>
</evidence>
<dbReference type="PROSITE" id="PS50110">
    <property type="entry name" value="RESPONSE_REGULATORY"/>
    <property type="match status" value="1"/>
</dbReference>
<evidence type="ECO:0000259" key="6">
    <source>
        <dbReference type="PROSITE" id="PS50043"/>
    </source>
</evidence>
<dbReference type="AlphaFoldDB" id="A0A0A2M2U6"/>
<dbReference type="STRING" id="1406840.Q763_05990"/>
<feature type="domain" description="Response regulatory" evidence="7">
    <location>
        <begin position="5"/>
        <end position="123"/>
    </location>
</feature>
<dbReference type="InterPro" id="IPR039420">
    <property type="entry name" value="WalR-like"/>
</dbReference>
<dbReference type="InterPro" id="IPR000792">
    <property type="entry name" value="Tscrpt_reg_LuxR_C"/>
</dbReference>
<dbReference type="SUPFAM" id="SSF52172">
    <property type="entry name" value="CheY-like"/>
    <property type="match status" value="1"/>
</dbReference>
<dbReference type="CDD" id="cd06170">
    <property type="entry name" value="LuxR_C_like"/>
    <property type="match status" value="1"/>
</dbReference>
<dbReference type="Proteomes" id="UP000030129">
    <property type="component" value="Unassembled WGS sequence"/>
</dbReference>
<dbReference type="InterPro" id="IPR016032">
    <property type="entry name" value="Sig_transdc_resp-reg_C-effctor"/>
</dbReference>
<evidence type="ECO:0000256" key="4">
    <source>
        <dbReference type="ARBA" id="ARBA00023163"/>
    </source>
</evidence>
<evidence type="ECO:0000259" key="7">
    <source>
        <dbReference type="PROSITE" id="PS50110"/>
    </source>
</evidence>
<evidence type="ECO:0000256" key="5">
    <source>
        <dbReference type="PROSITE-ProRule" id="PRU00169"/>
    </source>
</evidence>
<dbReference type="EMBL" id="JRLV01000005">
    <property type="protein sequence ID" value="KGO82640.1"/>
    <property type="molecule type" value="Genomic_DNA"/>
</dbReference>
<keyword evidence="4" id="KW-0804">Transcription</keyword>
<organism evidence="8 9">
    <name type="scientific">Flavobacterium beibuense F44-8</name>
    <dbReference type="NCBI Taxonomy" id="1406840"/>
    <lineage>
        <taxon>Bacteria</taxon>
        <taxon>Pseudomonadati</taxon>
        <taxon>Bacteroidota</taxon>
        <taxon>Flavobacteriia</taxon>
        <taxon>Flavobacteriales</taxon>
        <taxon>Flavobacteriaceae</taxon>
        <taxon>Flavobacterium</taxon>
    </lineage>
</organism>
<dbReference type="PANTHER" id="PTHR43214">
    <property type="entry name" value="TWO-COMPONENT RESPONSE REGULATOR"/>
    <property type="match status" value="1"/>
</dbReference>
<name>A0A0A2M2U6_9FLAO</name>